<evidence type="ECO:0000256" key="1">
    <source>
        <dbReference type="SAM" id="SignalP"/>
    </source>
</evidence>
<protein>
    <recommendedName>
        <fullName evidence="3">Secreted protein</fullName>
    </recommendedName>
</protein>
<organism evidence="2">
    <name type="scientific">Aplanochytrium stocchinoi</name>
    <dbReference type="NCBI Taxonomy" id="215587"/>
    <lineage>
        <taxon>Eukaryota</taxon>
        <taxon>Sar</taxon>
        <taxon>Stramenopiles</taxon>
        <taxon>Bigyra</taxon>
        <taxon>Labyrinthulomycetes</taxon>
        <taxon>Thraustochytrida</taxon>
        <taxon>Thraustochytriidae</taxon>
        <taxon>Aplanochytrium</taxon>
    </lineage>
</organism>
<proteinExistence type="predicted"/>
<accession>A0A7S3LPE4</accession>
<feature type="signal peptide" evidence="1">
    <location>
        <begin position="1"/>
        <end position="22"/>
    </location>
</feature>
<dbReference type="AlphaFoldDB" id="A0A7S3LPE4"/>
<dbReference type="EMBL" id="HBIN01010995">
    <property type="protein sequence ID" value="CAE0437991.1"/>
    <property type="molecule type" value="Transcribed_RNA"/>
</dbReference>
<evidence type="ECO:0000313" key="2">
    <source>
        <dbReference type="EMBL" id="CAE0437991.1"/>
    </source>
</evidence>
<feature type="chain" id="PRO_5030604811" description="Secreted protein" evidence="1">
    <location>
        <begin position="23"/>
        <end position="110"/>
    </location>
</feature>
<gene>
    <name evidence="2" type="ORF">ASTO00021_LOCUS8243</name>
</gene>
<name>A0A7S3LPE4_9STRA</name>
<keyword evidence="1" id="KW-0732">Signal</keyword>
<evidence type="ECO:0008006" key="3">
    <source>
        <dbReference type="Google" id="ProtNLM"/>
    </source>
</evidence>
<sequence>MKVFTLLVVLVVFIQCLGWTAAIGNCREDQVCLDDPKEEGQTCRCWSTCSPVQGGRKCDKVSPQWTGYNRTNLGGNDIGCGYYPGVSNARDMCVWYYKEEPEDSDKALFT</sequence>
<reference evidence="2" key="1">
    <citation type="submission" date="2021-01" db="EMBL/GenBank/DDBJ databases">
        <authorList>
            <person name="Corre E."/>
            <person name="Pelletier E."/>
            <person name="Niang G."/>
            <person name="Scheremetjew M."/>
            <person name="Finn R."/>
            <person name="Kale V."/>
            <person name="Holt S."/>
            <person name="Cochrane G."/>
            <person name="Meng A."/>
            <person name="Brown T."/>
            <person name="Cohen L."/>
        </authorList>
    </citation>
    <scope>NUCLEOTIDE SEQUENCE</scope>
    <source>
        <strain evidence="2">GSBS06</strain>
    </source>
</reference>